<gene>
    <name evidence="1" type="ORF">EV702DRAFT_940171</name>
</gene>
<accession>A0A9P7D017</accession>
<evidence type="ECO:0000313" key="2">
    <source>
        <dbReference type="Proteomes" id="UP000714275"/>
    </source>
</evidence>
<feature type="non-terminal residue" evidence="1">
    <location>
        <position position="54"/>
    </location>
</feature>
<dbReference type="AlphaFoldDB" id="A0A9P7D017"/>
<name>A0A9P7D017_9AGAM</name>
<dbReference type="OrthoDB" id="2621411at2759"/>
<comment type="caution">
    <text evidence="1">The sequence shown here is derived from an EMBL/GenBank/DDBJ whole genome shotgun (WGS) entry which is preliminary data.</text>
</comment>
<keyword evidence="2" id="KW-1185">Reference proteome</keyword>
<dbReference type="Proteomes" id="UP000714275">
    <property type="component" value="Unassembled WGS sequence"/>
</dbReference>
<feature type="non-terminal residue" evidence="1">
    <location>
        <position position="1"/>
    </location>
</feature>
<reference evidence="1" key="1">
    <citation type="journal article" date="2020" name="New Phytol.">
        <title>Comparative genomics reveals dynamic genome evolution in host specialist ectomycorrhizal fungi.</title>
        <authorList>
            <person name="Lofgren L.A."/>
            <person name="Nguyen N.H."/>
            <person name="Vilgalys R."/>
            <person name="Ruytinx J."/>
            <person name="Liao H.L."/>
            <person name="Branco S."/>
            <person name="Kuo A."/>
            <person name="LaButti K."/>
            <person name="Lipzen A."/>
            <person name="Andreopoulos W."/>
            <person name="Pangilinan J."/>
            <person name="Riley R."/>
            <person name="Hundley H."/>
            <person name="Na H."/>
            <person name="Barry K."/>
            <person name="Grigoriev I.V."/>
            <person name="Stajich J.E."/>
            <person name="Kennedy P.G."/>
        </authorList>
    </citation>
    <scope>NUCLEOTIDE SEQUENCE</scope>
    <source>
        <strain evidence="1">DOB743</strain>
    </source>
</reference>
<sequence>DVDLECLSVFEQRLFEKSAQSGSAGNYRCGLDAGSHQDGWDPYAGLPSHWNHKD</sequence>
<organism evidence="1 2">
    <name type="scientific">Suillus placidus</name>
    <dbReference type="NCBI Taxonomy" id="48579"/>
    <lineage>
        <taxon>Eukaryota</taxon>
        <taxon>Fungi</taxon>
        <taxon>Dikarya</taxon>
        <taxon>Basidiomycota</taxon>
        <taxon>Agaricomycotina</taxon>
        <taxon>Agaricomycetes</taxon>
        <taxon>Agaricomycetidae</taxon>
        <taxon>Boletales</taxon>
        <taxon>Suillineae</taxon>
        <taxon>Suillaceae</taxon>
        <taxon>Suillus</taxon>
    </lineage>
</organism>
<protein>
    <submittedName>
        <fullName evidence="1">Uncharacterized protein</fullName>
    </submittedName>
</protein>
<evidence type="ECO:0000313" key="1">
    <source>
        <dbReference type="EMBL" id="KAG1772928.1"/>
    </source>
</evidence>
<proteinExistence type="predicted"/>
<dbReference type="EMBL" id="JABBWD010000050">
    <property type="protein sequence ID" value="KAG1772928.1"/>
    <property type="molecule type" value="Genomic_DNA"/>
</dbReference>